<dbReference type="InterPro" id="IPR027417">
    <property type="entry name" value="P-loop_NTPase"/>
</dbReference>
<name>A0A429ZY60_9ENTE</name>
<evidence type="ECO:0000313" key="1">
    <source>
        <dbReference type="EMBL" id="RST98890.1"/>
    </source>
</evidence>
<protein>
    <submittedName>
        <fullName evidence="1">Uncharacterized protein</fullName>
    </submittedName>
</protein>
<dbReference type="Proteomes" id="UP000287857">
    <property type="component" value="Unassembled WGS sequence"/>
</dbReference>
<comment type="caution">
    <text evidence="1">The sequence shown here is derived from an EMBL/GenBank/DDBJ whole genome shotgun (WGS) entry which is preliminary data.</text>
</comment>
<reference evidence="1 2" key="1">
    <citation type="submission" date="2017-05" db="EMBL/GenBank/DDBJ databases">
        <title>Vagococcus spp. assemblies.</title>
        <authorList>
            <person name="Gulvik C.A."/>
        </authorList>
    </citation>
    <scope>NUCLEOTIDE SEQUENCE [LARGE SCALE GENOMIC DNA]</scope>
    <source>
        <strain evidence="1 2">SS1995</strain>
    </source>
</reference>
<keyword evidence="2" id="KW-1185">Reference proteome</keyword>
<gene>
    <name evidence="1" type="ORF">CBF37_05835</name>
</gene>
<dbReference type="OrthoDB" id="9799092at2"/>
<proteinExistence type="predicted"/>
<dbReference type="Gene3D" id="3.40.50.300">
    <property type="entry name" value="P-loop containing nucleotide triphosphate hydrolases"/>
    <property type="match status" value="1"/>
</dbReference>
<organism evidence="1 2">
    <name type="scientific">Vagococcus vulneris</name>
    <dbReference type="NCBI Taxonomy" id="1977869"/>
    <lineage>
        <taxon>Bacteria</taxon>
        <taxon>Bacillati</taxon>
        <taxon>Bacillota</taxon>
        <taxon>Bacilli</taxon>
        <taxon>Lactobacillales</taxon>
        <taxon>Enterococcaceae</taxon>
        <taxon>Vagococcus</taxon>
    </lineage>
</organism>
<dbReference type="EMBL" id="NGJS01000007">
    <property type="protein sequence ID" value="RST98890.1"/>
    <property type="molecule type" value="Genomic_DNA"/>
</dbReference>
<sequence length="65" mass="7538">MIIWVDGAYGFGKIAICQKMTEFIPNAYLYNSENVRHNLPESFQEPIFRIIRSGVSGMFRFCCKV</sequence>
<accession>A0A429ZY60</accession>
<dbReference type="AlphaFoldDB" id="A0A429ZY60"/>
<evidence type="ECO:0000313" key="2">
    <source>
        <dbReference type="Proteomes" id="UP000287857"/>
    </source>
</evidence>
<dbReference type="RefSeq" id="WP_125983813.1">
    <property type="nucleotide sequence ID" value="NZ_NGJS01000007.1"/>
</dbReference>